<name>A0A7Z2NU63_9SPHN</name>
<dbReference type="CDD" id="cd00586">
    <property type="entry name" value="4HBT"/>
    <property type="match status" value="1"/>
</dbReference>
<dbReference type="KEGG" id="schy:GVO57_00085"/>
<sequence>MARFVCEITPQPADIDELGHVNNAVWVRWLQDVATTHWRAAADPGHVDAYIWVVLRHEIDYLGNISADEVARGLTVRAETWVGDAPRGARFDRFVAFFGPDGQVKARARTVWAIIDRATGRAVRVPRDVAARFAAFTG</sequence>
<dbReference type="RefSeq" id="WP_160590824.1">
    <property type="nucleotide sequence ID" value="NZ_CP047895.1"/>
</dbReference>
<keyword evidence="2" id="KW-1185">Reference proteome</keyword>
<dbReference type="AlphaFoldDB" id="A0A7Z2NU63"/>
<gene>
    <name evidence="1" type="ORF">GVO57_00085</name>
</gene>
<dbReference type="EMBL" id="CP047895">
    <property type="protein sequence ID" value="QHL89514.1"/>
    <property type="molecule type" value="Genomic_DNA"/>
</dbReference>
<dbReference type="Proteomes" id="UP000464468">
    <property type="component" value="Chromosome"/>
</dbReference>
<reference evidence="1 2" key="1">
    <citation type="submission" date="2020-01" db="EMBL/GenBank/DDBJ databases">
        <title>Sphingomonas sp. C33 whole genome sequece.</title>
        <authorList>
            <person name="Park C."/>
        </authorList>
    </citation>
    <scope>NUCLEOTIDE SEQUENCE [LARGE SCALE GENOMIC DNA]</scope>
    <source>
        <strain evidence="1 2">C33</strain>
    </source>
</reference>
<dbReference type="Gene3D" id="3.10.129.10">
    <property type="entry name" value="Hotdog Thioesterase"/>
    <property type="match status" value="1"/>
</dbReference>
<accession>A0A7Z2NU63</accession>
<dbReference type="Pfam" id="PF13279">
    <property type="entry name" value="4HBT_2"/>
    <property type="match status" value="1"/>
</dbReference>
<evidence type="ECO:0000313" key="2">
    <source>
        <dbReference type="Proteomes" id="UP000464468"/>
    </source>
</evidence>
<dbReference type="SUPFAM" id="SSF54637">
    <property type="entry name" value="Thioesterase/thiol ester dehydrase-isomerase"/>
    <property type="match status" value="1"/>
</dbReference>
<organism evidence="1 2">
    <name type="scientific">Sphingomonas changnyeongensis</name>
    <dbReference type="NCBI Taxonomy" id="2698679"/>
    <lineage>
        <taxon>Bacteria</taxon>
        <taxon>Pseudomonadati</taxon>
        <taxon>Pseudomonadota</taxon>
        <taxon>Alphaproteobacteria</taxon>
        <taxon>Sphingomonadales</taxon>
        <taxon>Sphingomonadaceae</taxon>
        <taxon>Sphingomonas</taxon>
    </lineage>
</organism>
<protein>
    <submittedName>
        <fullName evidence="1">Acyl-CoA thioesterase</fullName>
    </submittedName>
</protein>
<dbReference type="InterPro" id="IPR029069">
    <property type="entry name" value="HotDog_dom_sf"/>
</dbReference>
<evidence type="ECO:0000313" key="1">
    <source>
        <dbReference type="EMBL" id="QHL89514.1"/>
    </source>
</evidence>
<proteinExistence type="predicted"/>